<organism evidence="1 2">
    <name type="scientific">Reticulomyxa filosa</name>
    <dbReference type="NCBI Taxonomy" id="46433"/>
    <lineage>
        <taxon>Eukaryota</taxon>
        <taxon>Sar</taxon>
        <taxon>Rhizaria</taxon>
        <taxon>Retaria</taxon>
        <taxon>Foraminifera</taxon>
        <taxon>Monothalamids</taxon>
        <taxon>Reticulomyxidae</taxon>
        <taxon>Reticulomyxa</taxon>
    </lineage>
</organism>
<protein>
    <submittedName>
        <fullName evidence="1">Uncharacterized protein</fullName>
    </submittedName>
</protein>
<proteinExistence type="predicted"/>
<dbReference type="Proteomes" id="UP000023152">
    <property type="component" value="Unassembled WGS sequence"/>
</dbReference>
<evidence type="ECO:0000313" key="2">
    <source>
        <dbReference type="Proteomes" id="UP000023152"/>
    </source>
</evidence>
<accession>X6LBG0</accession>
<evidence type="ECO:0000313" key="1">
    <source>
        <dbReference type="EMBL" id="ETN98069.1"/>
    </source>
</evidence>
<sequence length="111" mass="13133">MVPYKRTIGIERSDLPKSGPFQDISLNQKTKFNPLLYECDLLKLKMIEDTTSVKMTRNNTLQKLLYEVIKNDYLCDLVTFQYTNKKKKDIICENIKKQINYNENDLYDIVS</sequence>
<dbReference type="EMBL" id="ASPP01047766">
    <property type="protein sequence ID" value="ETN98069.1"/>
    <property type="molecule type" value="Genomic_DNA"/>
</dbReference>
<reference evidence="1 2" key="1">
    <citation type="journal article" date="2013" name="Curr. Biol.">
        <title>The Genome of the Foraminiferan Reticulomyxa filosa.</title>
        <authorList>
            <person name="Glockner G."/>
            <person name="Hulsmann N."/>
            <person name="Schleicher M."/>
            <person name="Noegel A.A."/>
            <person name="Eichinger L."/>
            <person name="Gallinger C."/>
            <person name="Pawlowski J."/>
            <person name="Sierra R."/>
            <person name="Euteneuer U."/>
            <person name="Pillet L."/>
            <person name="Moustafa A."/>
            <person name="Platzer M."/>
            <person name="Groth M."/>
            <person name="Szafranski K."/>
            <person name="Schliwa M."/>
        </authorList>
    </citation>
    <scope>NUCLEOTIDE SEQUENCE [LARGE SCALE GENOMIC DNA]</scope>
</reference>
<keyword evidence="2" id="KW-1185">Reference proteome</keyword>
<gene>
    <name evidence="1" type="ORF">RFI_39453</name>
</gene>
<dbReference type="OrthoDB" id="6257037at2759"/>
<name>X6LBG0_RETFI</name>
<comment type="caution">
    <text evidence="1">The sequence shown here is derived from an EMBL/GenBank/DDBJ whole genome shotgun (WGS) entry which is preliminary data.</text>
</comment>
<dbReference type="AlphaFoldDB" id="X6LBG0"/>